<dbReference type="InterPro" id="IPR011989">
    <property type="entry name" value="ARM-like"/>
</dbReference>
<dbReference type="Pfam" id="PF25780">
    <property type="entry name" value="TPR_IPO5"/>
    <property type="match status" value="1"/>
</dbReference>
<dbReference type="GO" id="GO:0005737">
    <property type="term" value="C:cytoplasm"/>
    <property type="evidence" value="ECO:0007669"/>
    <property type="project" value="UniProtKB-SubCell"/>
</dbReference>
<keyword evidence="5" id="KW-0813">Transport</keyword>
<dbReference type="InterPro" id="IPR057672">
    <property type="entry name" value="TPR_IPO4/5"/>
</dbReference>
<keyword evidence="15" id="KW-0137">Centromere</keyword>
<name>A0A498HS30_MALDO</name>
<dbReference type="PANTHER" id="PTHR10527">
    <property type="entry name" value="IMPORTIN BETA"/>
    <property type="match status" value="1"/>
</dbReference>
<evidence type="ECO:0000256" key="2">
    <source>
        <dbReference type="ARBA" id="ARBA00004496"/>
    </source>
</evidence>
<dbReference type="PROSITE" id="PS50077">
    <property type="entry name" value="HEAT_REPEAT"/>
    <property type="match status" value="2"/>
</dbReference>
<feature type="domain" description="Importin N-terminal" evidence="18">
    <location>
        <begin position="23"/>
        <end position="89"/>
    </location>
</feature>
<comment type="caution">
    <text evidence="19">The sequence shown here is derived from an EMBL/GenBank/DDBJ whole genome shotgun (WGS) entry which is preliminary data.</text>
</comment>
<dbReference type="Pfam" id="PF03800">
    <property type="entry name" value="Nuf2"/>
    <property type="match status" value="1"/>
</dbReference>
<reference evidence="19 20" key="1">
    <citation type="submission" date="2018-10" db="EMBL/GenBank/DDBJ databases">
        <title>A high-quality apple genome assembly.</title>
        <authorList>
            <person name="Hu J."/>
        </authorList>
    </citation>
    <scope>NUCLEOTIDE SEQUENCE [LARGE SCALE GENOMIC DNA]</scope>
    <source>
        <strain evidence="20">cv. HFTH1</strain>
        <tissue evidence="19">Young leaf</tissue>
    </source>
</reference>
<keyword evidence="7" id="KW-0963">Cytoplasm</keyword>
<dbReference type="GO" id="GO:0031262">
    <property type="term" value="C:Ndc80 complex"/>
    <property type="evidence" value="ECO:0007669"/>
    <property type="project" value="InterPro"/>
</dbReference>
<dbReference type="Pfam" id="PF25574">
    <property type="entry name" value="TPR_IMB1"/>
    <property type="match status" value="1"/>
</dbReference>
<keyword evidence="12 17" id="KW-0175">Coiled coil</keyword>
<evidence type="ECO:0000256" key="17">
    <source>
        <dbReference type="SAM" id="Coils"/>
    </source>
</evidence>
<evidence type="ECO:0000256" key="1">
    <source>
        <dbReference type="ARBA" id="ARBA00004123"/>
    </source>
</evidence>
<evidence type="ECO:0000256" key="9">
    <source>
        <dbReference type="ARBA" id="ARBA00022737"/>
    </source>
</evidence>
<dbReference type="InterPro" id="IPR005549">
    <property type="entry name" value="Kinetochore_Nuf2_N"/>
</dbReference>
<dbReference type="SMART" id="SM00913">
    <property type="entry name" value="IBN_N"/>
    <property type="match status" value="1"/>
</dbReference>
<comment type="subcellular location">
    <subcellularLocation>
        <location evidence="3">Chromosome</location>
        <location evidence="3">Centromere</location>
    </subcellularLocation>
    <subcellularLocation>
        <location evidence="2">Cytoplasm</location>
    </subcellularLocation>
    <subcellularLocation>
        <location evidence="1">Nucleus</location>
    </subcellularLocation>
</comment>
<evidence type="ECO:0000256" key="7">
    <source>
        <dbReference type="ARBA" id="ARBA00022490"/>
    </source>
</evidence>
<keyword evidence="9" id="KW-0677">Repeat</keyword>
<feature type="coiled-coil region" evidence="17">
    <location>
        <begin position="1281"/>
        <end position="1413"/>
    </location>
</feature>
<feature type="coiled-coil region" evidence="17">
    <location>
        <begin position="1466"/>
        <end position="1518"/>
    </location>
</feature>
<evidence type="ECO:0000256" key="5">
    <source>
        <dbReference type="ARBA" id="ARBA00022448"/>
    </source>
</evidence>
<dbReference type="InterPro" id="IPR001494">
    <property type="entry name" value="Importin-beta_N"/>
</dbReference>
<dbReference type="SUPFAM" id="SSF48371">
    <property type="entry name" value="ARM repeat"/>
    <property type="match status" value="2"/>
</dbReference>
<keyword evidence="6" id="KW-0158">Chromosome</keyword>
<evidence type="ECO:0000256" key="13">
    <source>
        <dbReference type="ARBA" id="ARBA00023242"/>
    </source>
</evidence>
<dbReference type="Pfam" id="PF03810">
    <property type="entry name" value="IBN_N"/>
    <property type="match status" value="1"/>
</dbReference>
<evidence type="ECO:0000259" key="18">
    <source>
        <dbReference type="PROSITE" id="PS50166"/>
    </source>
</evidence>
<dbReference type="InterPro" id="IPR040122">
    <property type="entry name" value="Importin_beta"/>
</dbReference>
<dbReference type="InterPro" id="IPR016024">
    <property type="entry name" value="ARM-type_fold"/>
</dbReference>
<protein>
    <recommendedName>
        <fullName evidence="18">Importin N-terminal domain-containing protein</fullName>
    </recommendedName>
</protein>
<dbReference type="STRING" id="3750.A0A498HS30"/>
<dbReference type="Proteomes" id="UP000290289">
    <property type="component" value="Chromosome 15"/>
</dbReference>
<dbReference type="InterPro" id="IPR021133">
    <property type="entry name" value="HEAT_type_2"/>
</dbReference>
<gene>
    <name evidence="19" type="ORF">DVH24_016401</name>
</gene>
<dbReference type="EMBL" id="RDQH01000341">
    <property type="protein sequence ID" value="RXH73579.1"/>
    <property type="molecule type" value="Genomic_DNA"/>
</dbReference>
<keyword evidence="14" id="KW-0131">Cell cycle</keyword>
<proteinExistence type="inferred from homology"/>
<dbReference type="Gene3D" id="1.10.418.60">
    <property type="entry name" value="Ncd80 complex, Nuf2 subunit"/>
    <property type="match status" value="1"/>
</dbReference>
<dbReference type="InterPro" id="IPR058584">
    <property type="entry name" value="IMB1_TNPO1-like_TPR"/>
</dbReference>
<dbReference type="PROSITE" id="PS50166">
    <property type="entry name" value="IMPORTIN_B_NT"/>
    <property type="match status" value="1"/>
</dbReference>
<dbReference type="Gene3D" id="1.25.10.10">
    <property type="entry name" value="Leucine-rich Repeat Variant"/>
    <property type="match status" value="1"/>
</dbReference>
<evidence type="ECO:0000313" key="20">
    <source>
        <dbReference type="Proteomes" id="UP000290289"/>
    </source>
</evidence>
<keyword evidence="13" id="KW-0539">Nucleus</keyword>
<evidence type="ECO:0000256" key="11">
    <source>
        <dbReference type="ARBA" id="ARBA00022927"/>
    </source>
</evidence>
<keyword evidence="11" id="KW-0653">Protein transport</keyword>
<evidence type="ECO:0000313" key="19">
    <source>
        <dbReference type="EMBL" id="RXH73579.1"/>
    </source>
</evidence>
<evidence type="ECO:0000256" key="16">
    <source>
        <dbReference type="PROSITE-ProRule" id="PRU00103"/>
    </source>
</evidence>
<dbReference type="GO" id="GO:0006606">
    <property type="term" value="P:protein import into nucleus"/>
    <property type="evidence" value="ECO:0007669"/>
    <property type="project" value="InterPro"/>
</dbReference>
<evidence type="ECO:0000256" key="15">
    <source>
        <dbReference type="ARBA" id="ARBA00023328"/>
    </source>
</evidence>
<accession>A0A498HS30</accession>
<evidence type="ECO:0000256" key="10">
    <source>
        <dbReference type="ARBA" id="ARBA00022776"/>
    </source>
</evidence>
<evidence type="ECO:0000256" key="6">
    <source>
        <dbReference type="ARBA" id="ARBA00022454"/>
    </source>
</evidence>
<feature type="repeat" description="HEAT" evidence="16">
    <location>
        <begin position="379"/>
        <end position="417"/>
    </location>
</feature>
<organism evidence="19 20">
    <name type="scientific">Malus domestica</name>
    <name type="common">Apple</name>
    <name type="synonym">Pyrus malus</name>
    <dbReference type="NCBI Taxonomy" id="3750"/>
    <lineage>
        <taxon>Eukaryota</taxon>
        <taxon>Viridiplantae</taxon>
        <taxon>Streptophyta</taxon>
        <taxon>Embryophyta</taxon>
        <taxon>Tracheophyta</taxon>
        <taxon>Spermatophyta</taxon>
        <taxon>Magnoliopsida</taxon>
        <taxon>eudicotyledons</taxon>
        <taxon>Gunneridae</taxon>
        <taxon>Pentapetalae</taxon>
        <taxon>rosids</taxon>
        <taxon>fabids</taxon>
        <taxon>Rosales</taxon>
        <taxon>Rosaceae</taxon>
        <taxon>Amygdaloideae</taxon>
        <taxon>Maleae</taxon>
        <taxon>Malus</taxon>
    </lineage>
</organism>
<comment type="similarity">
    <text evidence="4">Belongs to the NUF2 family.</text>
</comment>
<dbReference type="GO" id="GO:0051301">
    <property type="term" value="P:cell division"/>
    <property type="evidence" value="ECO:0007669"/>
    <property type="project" value="UniProtKB-KW"/>
</dbReference>
<evidence type="ECO:0000256" key="12">
    <source>
        <dbReference type="ARBA" id="ARBA00023054"/>
    </source>
</evidence>
<evidence type="ECO:0000256" key="14">
    <source>
        <dbReference type="ARBA" id="ARBA00023306"/>
    </source>
</evidence>
<keyword evidence="10" id="KW-0498">Mitosis</keyword>
<evidence type="ECO:0000256" key="8">
    <source>
        <dbReference type="ARBA" id="ARBA00022618"/>
    </source>
</evidence>
<evidence type="ECO:0000256" key="4">
    <source>
        <dbReference type="ARBA" id="ARBA00005498"/>
    </source>
</evidence>
<feature type="repeat" description="HEAT" evidence="16">
    <location>
        <begin position="420"/>
        <end position="455"/>
    </location>
</feature>
<sequence length="1580" mass="176910">MSQSLELLLIQFLMPDNDARRQAEDQIKRLAKDPQVVPALVQHLRTAKTPNVRQLAAVLLRKKITGHWAKLSPQSKHLVKQSLIESITMEHSPPVRRASANVVSVVAKYAVPAGEWPDLLPFLFQCSQSAQEEHREVALILFSSLTETIGNTFRPHFADLQALLLKCLQDETSNRVRVAALKAVGSFLEFTHDGVEVVKFREFIPSILNVSRQCLAAGEEDVAIIAFEIFDELIESPAPLLGESVKSIVQFSLEVCSSQSLESNTRHQAVQIVSWLAKYKSNSLKKHKLVIPILQVMCPLLAESNDEDKDDDLAPDRAAAEVIDTMALNIPKHVFHPVFEFSSLSSQNANPKYREASVTALGVISEGCLEMIKDKLDPVLLIVLGALRDPEEVVRGAASFALGQFAEHLQPEIVSHYQSVLPCILNALEDASDEVKEKSYYALAAFCDNMGEEILPFLDPLMGKLLGALHNSPRNLQETCMSAIGSVASAAEQAFVPYAERVLELMKNFLVLSNDEDLRSRARATELVGIVAMCVGRTRMEPILPPYIEAAISGFGLEFSELREYIHGFFSNLAEILDDGFIQYLPHVVPLAFSSCNLDDGAAVDIDESDDENINGFGGVSSDDEAHDEPRVRNISVRTGVLDEKAAATQALGLFALHTKASYAVYLEESFKILVRHSGYFHEDVRLQAIISLKREFKLFVCICMLSVKDILTAAQAVYQNHNEGQARAKEILDTVMNTYIKTMTEDDDKEVVAQACMSLADIIKDYGYMVVEPYVPRVVDATLVLLREESACQQTESDDEIDDDDVVHDEELMDAVSDLLPAFAKSMGPHFAPIFAKLFEPLMKFARASRPLQDRTMVVACLAEVAQDMGAPIAGYVDRVMPLVIKELASSDATNRRNAAFCVGEFCKNGGEGTLKYYGDILRGLYPLFGESEPDDAVRDNAAGAVARMIMVHAESIPLNQVLPVFLKALPLKEDREESMAVYSCVCTLVLSSNAQILSLVPELINVFAQVVASPVETPEVKAQIGRAFSHLISLYGHQMQPLLSNLSPAYANALAAFVPKSLFGDPPPNTTSIFQGWRYAFPSIPYFLVRCRYVIDCRIKLPTVKLVLLFVGSHTNKSNERMHYFAVGIWEWLIHKEMSKFEYPKLTRSDIVTILADSHIVVISDRDLVNPNPDFVADLYTRILISLDFFHEEDYGQVEFSALEQLENPDFHMDSVRTMKLYNRIKEVVALVDCPKRFTLKDMIKPETDRTEYFVSALLNFSLHRETKMNTLTQVVDQLTDIDEQRKGWEDKISQLNAEIADYNEAREKELPLVQEVDAKVKELHQTVSGLNNQQKSLRTSRQKLKEKIGEIEEKVSSAEFSLVQSVQENANLRSKIVQSPDKLQRALEEKKSVREEAKNAERSAKQSLEEKTAVDEVYTKVSKKLSKHLAQMQAIQEQVNSAKSVDRDFKAVKAKLSDDGVVSKSLQAKLVEREGKVEQLNELKKKLERERDLKFEEASKDLNNVELEVESRRRDLEARQKAVEAAVEEVDSITSKTVSIKESGAADQKELARKCEEIMKEFHQYQNSIRVLLMESQ</sequence>
<keyword evidence="20" id="KW-1185">Reference proteome</keyword>
<keyword evidence="8" id="KW-0132">Cell division</keyword>
<dbReference type="InterPro" id="IPR038275">
    <property type="entry name" value="Nuf2_N_sf"/>
</dbReference>
<evidence type="ECO:0000256" key="3">
    <source>
        <dbReference type="ARBA" id="ARBA00004584"/>
    </source>
</evidence>
<dbReference type="GO" id="GO:0031267">
    <property type="term" value="F:small GTPase binding"/>
    <property type="evidence" value="ECO:0007669"/>
    <property type="project" value="InterPro"/>
</dbReference>